<feature type="transmembrane region" description="Helical" evidence="1">
    <location>
        <begin position="12"/>
        <end position="30"/>
    </location>
</feature>
<accession>A0AA39Z7J6</accession>
<keyword evidence="1" id="KW-0812">Transmembrane</keyword>
<evidence type="ECO:0000313" key="3">
    <source>
        <dbReference type="Proteomes" id="UP001174997"/>
    </source>
</evidence>
<evidence type="ECO:0000256" key="1">
    <source>
        <dbReference type="SAM" id="Phobius"/>
    </source>
</evidence>
<keyword evidence="1" id="KW-1133">Transmembrane helix</keyword>
<reference evidence="2" key="1">
    <citation type="submission" date="2023-06" db="EMBL/GenBank/DDBJ databases">
        <title>Genome-scale phylogeny and comparative genomics of the fungal order Sordariales.</title>
        <authorList>
            <consortium name="Lawrence Berkeley National Laboratory"/>
            <person name="Hensen N."/>
            <person name="Bonometti L."/>
            <person name="Westerberg I."/>
            <person name="Brannstrom I.O."/>
            <person name="Guillou S."/>
            <person name="Cros-Aarteil S."/>
            <person name="Calhoun S."/>
            <person name="Haridas S."/>
            <person name="Kuo A."/>
            <person name="Mondo S."/>
            <person name="Pangilinan J."/>
            <person name="Riley R."/>
            <person name="Labutti K."/>
            <person name="Andreopoulos B."/>
            <person name="Lipzen A."/>
            <person name="Chen C."/>
            <person name="Yanf M."/>
            <person name="Daum C."/>
            <person name="Ng V."/>
            <person name="Clum A."/>
            <person name="Steindorff A."/>
            <person name="Ohm R."/>
            <person name="Martin F."/>
            <person name="Silar P."/>
            <person name="Natvig D."/>
            <person name="Lalanne C."/>
            <person name="Gautier V."/>
            <person name="Ament-Velasquez S.L."/>
            <person name="Kruys A."/>
            <person name="Hutchinson M.I."/>
            <person name="Powell A.J."/>
            <person name="Barry K."/>
            <person name="Miller A.N."/>
            <person name="Grigoriev I.V."/>
            <person name="Debuchy R."/>
            <person name="Gladieux P."/>
            <person name="Thoren M.H."/>
            <person name="Johannesson H."/>
        </authorList>
    </citation>
    <scope>NUCLEOTIDE SEQUENCE</scope>
    <source>
        <strain evidence="2">CBS 307.81</strain>
    </source>
</reference>
<dbReference type="EMBL" id="JAULSY010000106">
    <property type="protein sequence ID" value="KAK0665627.1"/>
    <property type="molecule type" value="Genomic_DNA"/>
</dbReference>
<keyword evidence="3" id="KW-1185">Reference proteome</keyword>
<gene>
    <name evidence="2" type="ORF">QBC41DRAFT_327591</name>
</gene>
<proteinExistence type="predicted"/>
<feature type="transmembrane region" description="Helical" evidence="1">
    <location>
        <begin position="42"/>
        <end position="61"/>
    </location>
</feature>
<dbReference type="Proteomes" id="UP001174997">
    <property type="component" value="Unassembled WGS sequence"/>
</dbReference>
<dbReference type="AlphaFoldDB" id="A0AA39Z7J6"/>
<evidence type="ECO:0000313" key="2">
    <source>
        <dbReference type="EMBL" id="KAK0665627.1"/>
    </source>
</evidence>
<organism evidence="2 3">
    <name type="scientific">Cercophora samala</name>
    <dbReference type="NCBI Taxonomy" id="330535"/>
    <lineage>
        <taxon>Eukaryota</taxon>
        <taxon>Fungi</taxon>
        <taxon>Dikarya</taxon>
        <taxon>Ascomycota</taxon>
        <taxon>Pezizomycotina</taxon>
        <taxon>Sordariomycetes</taxon>
        <taxon>Sordariomycetidae</taxon>
        <taxon>Sordariales</taxon>
        <taxon>Lasiosphaeriaceae</taxon>
        <taxon>Cercophora</taxon>
    </lineage>
</organism>
<name>A0AA39Z7J6_9PEZI</name>
<sequence>MVFHIYTYKQPSMYNLALFSSSEFIFSFFASTGQSPVKPEQLTNSSSWIILLMFLLLVRGIPGN</sequence>
<keyword evidence="1" id="KW-0472">Membrane</keyword>
<protein>
    <submittedName>
        <fullName evidence="2">Uncharacterized protein</fullName>
    </submittedName>
</protein>
<comment type="caution">
    <text evidence="2">The sequence shown here is derived from an EMBL/GenBank/DDBJ whole genome shotgun (WGS) entry which is preliminary data.</text>
</comment>